<keyword evidence="2 3" id="KW-0040">ANK repeat</keyword>
<dbReference type="PROSITE" id="PS50297">
    <property type="entry name" value="ANK_REP_REGION"/>
    <property type="match status" value="4"/>
</dbReference>
<organism evidence="5 6">
    <name type="scientific">Terrimonas ginsenosidimutans</name>
    <dbReference type="NCBI Taxonomy" id="2908004"/>
    <lineage>
        <taxon>Bacteria</taxon>
        <taxon>Pseudomonadati</taxon>
        <taxon>Bacteroidota</taxon>
        <taxon>Chitinophagia</taxon>
        <taxon>Chitinophagales</taxon>
        <taxon>Chitinophagaceae</taxon>
        <taxon>Terrimonas</taxon>
    </lineage>
</organism>
<gene>
    <name evidence="5" type="ORF">LZZ85_03795</name>
</gene>
<feature type="signal peptide" evidence="4">
    <location>
        <begin position="1"/>
        <end position="18"/>
    </location>
</feature>
<dbReference type="Pfam" id="PF13637">
    <property type="entry name" value="Ank_4"/>
    <property type="match status" value="1"/>
</dbReference>
<feature type="repeat" description="ANK" evidence="3">
    <location>
        <begin position="432"/>
        <end position="465"/>
    </location>
</feature>
<dbReference type="Gene3D" id="1.25.40.20">
    <property type="entry name" value="Ankyrin repeat-containing domain"/>
    <property type="match status" value="2"/>
</dbReference>
<feature type="chain" id="PRO_5045994818" evidence="4">
    <location>
        <begin position="19"/>
        <end position="491"/>
    </location>
</feature>
<reference evidence="5" key="1">
    <citation type="submission" date="2022-01" db="EMBL/GenBank/DDBJ databases">
        <authorList>
            <person name="Jo J.-H."/>
            <person name="Im W.-T."/>
        </authorList>
    </citation>
    <scope>NUCLEOTIDE SEQUENCE</scope>
    <source>
        <strain evidence="5">NA20</strain>
    </source>
</reference>
<dbReference type="Pfam" id="PF00023">
    <property type="entry name" value="Ank"/>
    <property type="match status" value="1"/>
</dbReference>
<accession>A0ABS9KM43</accession>
<evidence type="ECO:0000256" key="4">
    <source>
        <dbReference type="SAM" id="SignalP"/>
    </source>
</evidence>
<feature type="repeat" description="ANK" evidence="3">
    <location>
        <begin position="258"/>
        <end position="291"/>
    </location>
</feature>
<evidence type="ECO:0000256" key="3">
    <source>
        <dbReference type="PROSITE-ProRule" id="PRU00023"/>
    </source>
</evidence>
<dbReference type="PANTHER" id="PTHR24126">
    <property type="entry name" value="ANKYRIN REPEAT, PH AND SEC7 DOMAIN CONTAINING PROTEIN SECG-RELATED"/>
    <property type="match status" value="1"/>
</dbReference>
<comment type="caution">
    <text evidence="5">The sequence shown here is derived from an EMBL/GenBank/DDBJ whole genome shotgun (WGS) entry which is preliminary data.</text>
</comment>
<evidence type="ECO:0000256" key="2">
    <source>
        <dbReference type="ARBA" id="ARBA00023043"/>
    </source>
</evidence>
<evidence type="ECO:0000313" key="5">
    <source>
        <dbReference type="EMBL" id="MCG2613384.1"/>
    </source>
</evidence>
<dbReference type="InterPro" id="IPR002110">
    <property type="entry name" value="Ankyrin_rpt"/>
</dbReference>
<keyword evidence="1" id="KW-0677">Repeat</keyword>
<dbReference type="Proteomes" id="UP001165367">
    <property type="component" value="Unassembled WGS sequence"/>
</dbReference>
<dbReference type="InterPro" id="IPR036770">
    <property type="entry name" value="Ankyrin_rpt-contain_sf"/>
</dbReference>
<dbReference type="EMBL" id="JAKLTR010000002">
    <property type="protein sequence ID" value="MCG2613384.1"/>
    <property type="molecule type" value="Genomic_DNA"/>
</dbReference>
<dbReference type="Pfam" id="PF12796">
    <property type="entry name" value="Ank_2"/>
    <property type="match status" value="2"/>
</dbReference>
<dbReference type="PROSITE" id="PS50088">
    <property type="entry name" value="ANK_REPEAT"/>
    <property type="match status" value="4"/>
</dbReference>
<feature type="repeat" description="ANK" evidence="3">
    <location>
        <begin position="326"/>
        <end position="358"/>
    </location>
</feature>
<dbReference type="RefSeq" id="WP_237868613.1">
    <property type="nucleotide sequence ID" value="NZ_JAKLTR010000002.1"/>
</dbReference>
<protein>
    <submittedName>
        <fullName evidence="5">Ankyrin repeat domain-containing protein</fullName>
    </submittedName>
</protein>
<proteinExistence type="predicted"/>
<evidence type="ECO:0000313" key="6">
    <source>
        <dbReference type="Proteomes" id="UP001165367"/>
    </source>
</evidence>
<keyword evidence="6" id="KW-1185">Reference proteome</keyword>
<feature type="repeat" description="ANK" evidence="3">
    <location>
        <begin position="89"/>
        <end position="121"/>
    </location>
</feature>
<name>A0ABS9KM43_9BACT</name>
<evidence type="ECO:0000256" key="1">
    <source>
        <dbReference type="ARBA" id="ARBA00022737"/>
    </source>
</evidence>
<sequence length="491" mass="53603">MRKTILVILAGFPALLYAQSGSLTESAFWREKPGIEKVKAEIAKGINPTTVSANGLDAAALAINASADNEVIKFLLSQQGIDVNKPFSAGRTYMFWAANRGNTDIMEYLISKGAKVTVYDEFGYSPFTLAAATGQANTKVYDLCISGGIVPKKEIARGGTNALLLIAPYDKDFKLIEYFISKGIDIKSKDSVGSTAFDYAVRSGSIDVLKKLVEKGVTFSPNIMYTASVGGRGTTTPTLELFQYLESLKADPRGVSANGDNALHIVVRRAKQEEIIKYFISKGVDINQANADGTTPFMNAAYLNADTATLAFLMPYVTDINQVNKKGNSALSMAVRRNSPDIVTMLLNKGADTKVVDAEGYNLTFYLVHSYNVQRPEAFEGKLKLLQAKGLDVTVPQKNGNTLYHMVLYRNGLPLLKRIEAFKVDVNLKNAEGLTALHKAALTAKDDNILKYLLSIGAKKEVQTDFSETAFDLAKENEFLTKNKVSIDFLK</sequence>
<keyword evidence="4" id="KW-0732">Signal</keyword>
<dbReference type="SMART" id="SM00248">
    <property type="entry name" value="ANK"/>
    <property type="match status" value="10"/>
</dbReference>
<dbReference type="SUPFAM" id="SSF48403">
    <property type="entry name" value="Ankyrin repeat"/>
    <property type="match status" value="1"/>
</dbReference>
<dbReference type="PANTHER" id="PTHR24126:SF14">
    <property type="entry name" value="ANK_REP_REGION DOMAIN-CONTAINING PROTEIN"/>
    <property type="match status" value="1"/>
</dbReference>